<dbReference type="Pfam" id="PF04000">
    <property type="entry name" value="Sas10_Utp3"/>
    <property type="match status" value="1"/>
</dbReference>
<feature type="non-terminal residue" evidence="7">
    <location>
        <position position="143"/>
    </location>
</feature>
<organism evidence="7 8">
    <name type="scientific">Scheffersomyces stipitis (strain ATCC 58785 / CBS 6054 / NBRC 10063 / NRRL Y-11545)</name>
    <name type="common">Yeast</name>
    <name type="synonym">Pichia stipitis</name>
    <dbReference type="NCBI Taxonomy" id="322104"/>
    <lineage>
        <taxon>Eukaryota</taxon>
        <taxon>Fungi</taxon>
        <taxon>Dikarya</taxon>
        <taxon>Ascomycota</taxon>
        <taxon>Saccharomycotina</taxon>
        <taxon>Pichiomycetes</taxon>
        <taxon>Debaryomycetaceae</taxon>
        <taxon>Scheffersomyces</taxon>
    </lineage>
</organism>
<evidence type="ECO:0000256" key="3">
    <source>
        <dbReference type="ARBA" id="ARBA00022552"/>
    </source>
</evidence>
<evidence type="ECO:0000313" key="7">
    <source>
        <dbReference type="EMBL" id="ABN67700.1"/>
    </source>
</evidence>
<dbReference type="eggNOG" id="KOG4835">
    <property type="taxonomic scope" value="Eukaryota"/>
</dbReference>
<comment type="function">
    <text evidence="6">Required for exosome-dependent processing of pre-rRNA and small nucleolar RNA (snRNA) precursors. Involved in processing of 35S pre-rRNA at the A0, A1 and A2 sites.</text>
</comment>
<dbReference type="GO" id="GO:0000178">
    <property type="term" value="C:exosome (RNase complex)"/>
    <property type="evidence" value="ECO:0007669"/>
    <property type="project" value="TreeGrafter"/>
</dbReference>
<keyword evidence="4 6" id="KW-0694">RNA-binding</keyword>
<comment type="subcellular location">
    <subcellularLocation>
        <location evidence="1 6">Nucleus</location>
    </subcellularLocation>
</comment>
<keyword evidence="8" id="KW-1185">Reference proteome</keyword>
<dbReference type="GO" id="GO:0003677">
    <property type="term" value="F:DNA binding"/>
    <property type="evidence" value="ECO:0007669"/>
    <property type="project" value="TreeGrafter"/>
</dbReference>
<dbReference type="InParanoid" id="A3LWV2"/>
<evidence type="ECO:0000256" key="4">
    <source>
        <dbReference type="ARBA" id="ARBA00022884"/>
    </source>
</evidence>
<evidence type="ECO:0000256" key="5">
    <source>
        <dbReference type="ARBA" id="ARBA00023242"/>
    </source>
</evidence>
<gene>
    <name evidence="7" type="ORF">PICST_61936</name>
</gene>
<reference evidence="7 8" key="1">
    <citation type="journal article" date="2007" name="Nat. Biotechnol.">
        <title>Genome sequence of the lignocellulose-bioconverting and xylose-fermenting yeast Pichia stipitis.</title>
        <authorList>
            <person name="Jeffries T.W."/>
            <person name="Grigoriev I.V."/>
            <person name="Grimwood J."/>
            <person name="Laplaza J.M."/>
            <person name="Aerts A."/>
            <person name="Salamov A."/>
            <person name="Schmutz J."/>
            <person name="Lindquist E."/>
            <person name="Dehal P."/>
            <person name="Shapiro H."/>
            <person name="Jin Y.S."/>
            <person name="Passoth V."/>
            <person name="Richardson P.M."/>
        </authorList>
    </citation>
    <scope>NUCLEOTIDE SEQUENCE [LARGE SCALE GENOMIC DNA]</scope>
    <source>
        <strain evidence="8">ATCC 58785 / CBS 6054 / NBRC 10063 / NRRL Y-11545</strain>
    </source>
</reference>
<evidence type="ECO:0000256" key="1">
    <source>
        <dbReference type="ARBA" id="ARBA00004123"/>
    </source>
</evidence>
<dbReference type="FunCoup" id="A3LWV2">
    <property type="interactions" value="308"/>
</dbReference>
<name>A3LWV2_PICST</name>
<keyword evidence="5 6" id="KW-0539">Nucleus</keyword>
<dbReference type="GeneID" id="4840137"/>
<dbReference type="InterPro" id="IPR007146">
    <property type="entry name" value="Sas10/Utp3/C1D"/>
</dbReference>
<evidence type="ECO:0000256" key="6">
    <source>
        <dbReference type="RuleBase" id="RU368003"/>
    </source>
</evidence>
<dbReference type="PANTHER" id="PTHR15341:SF3">
    <property type="entry name" value="NUCLEAR NUCLEIC ACID-BINDING PROTEIN C1D"/>
    <property type="match status" value="1"/>
</dbReference>
<evidence type="ECO:0000256" key="2">
    <source>
        <dbReference type="ARBA" id="ARBA00009154"/>
    </source>
</evidence>
<dbReference type="GO" id="GO:0005730">
    <property type="term" value="C:nucleolus"/>
    <property type="evidence" value="ECO:0007669"/>
    <property type="project" value="TreeGrafter"/>
</dbReference>
<dbReference type="OMA" id="FENICNT"/>
<dbReference type="OrthoDB" id="1421013at2759"/>
<dbReference type="AlphaFoldDB" id="A3LWV2"/>
<sequence>MENIENVKLFVKSLDNSVDQLEDALKPVLKKSLAELVAENSTTPFERIKLYNNSAYTLISVIYSYLKTAGVDTDKHPISQELTRIRAYMKRAKELESSTMSKEQEQKNAEAKAKDFLQKTLANMTSPAISASNFQGKHTKFKE</sequence>
<dbReference type="GO" id="GO:0003723">
    <property type="term" value="F:RNA binding"/>
    <property type="evidence" value="ECO:0007669"/>
    <property type="project" value="UniProtKB-UniRule"/>
</dbReference>
<dbReference type="RefSeq" id="XP_001385729.1">
    <property type="nucleotide sequence ID" value="XM_001385692.1"/>
</dbReference>
<dbReference type="GO" id="GO:0010468">
    <property type="term" value="P:regulation of gene expression"/>
    <property type="evidence" value="ECO:0007669"/>
    <property type="project" value="TreeGrafter"/>
</dbReference>
<dbReference type="HOGENOM" id="CLU_101423_0_0_1"/>
<proteinExistence type="inferred from homology"/>
<keyword evidence="3 6" id="KW-0698">rRNA processing</keyword>
<dbReference type="PANTHER" id="PTHR15341">
    <property type="entry name" value="SUN-COR STEROID HORMONE RECEPTOR CO-REPRESSOR"/>
    <property type="match status" value="1"/>
</dbReference>
<accession>A3LWV2</accession>
<dbReference type="GO" id="GO:0000460">
    <property type="term" value="P:maturation of 5.8S rRNA"/>
    <property type="evidence" value="ECO:0007669"/>
    <property type="project" value="TreeGrafter"/>
</dbReference>
<dbReference type="EMBL" id="CP000500">
    <property type="protein sequence ID" value="ABN67700.1"/>
    <property type="molecule type" value="Genomic_DNA"/>
</dbReference>
<dbReference type="STRING" id="322104.A3LWV2"/>
<dbReference type="KEGG" id="pic:PICST_61936"/>
<protein>
    <recommendedName>
        <fullName evidence="6">Exosome complex protein</fullName>
    </recommendedName>
</protein>
<comment type="similarity">
    <text evidence="2 6">Belongs to the C1D family.</text>
</comment>
<evidence type="ECO:0000313" key="8">
    <source>
        <dbReference type="Proteomes" id="UP000002258"/>
    </source>
</evidence>
<dbReference type="InterPro" id="IPR011082">
    <property type="entry name" value="Exosome-assoc_fac/DNA_repair"/>
</dbReference>
<dbReference type="Proteomes" id="UP000002258">
    <property type="component" value="Chromosome 6"/>
</dbReference>